<dbReference type="HAMAP" id="MF_00735">
    <property type="entry name" value="Methyltr_PrmA"/>
    <property type="match status" value="1"/>
</dbReference>
<comment type="catalytic activity">
    <reaction evidence="6">
        <text>L-lysyl-[protein] + 3 S-adenosyl-L-methionine = N(6),N(6),N(6)-trimethyl-L-lysyl-[protein] + 3 S-adenosyl-L-homocysteine + 3 H(+)</text>
        <dbReference type="Rhea" id="RHEA:54192"/>
        <dbReference type="Rhea" id="RHEA-COMP:9752"/>
        <dbReference type="Rhea" id="RHEA-COMP:13826"/>
        <dbReference type="ChEBI" id="CHEBI:15378"/>
        <dbReference type="ChEBI" id="CHEBI:29969"/>
        <dbReference type="ChEBI" id="CHEBI:57856"/>
        <dbReference type="ChEBI" id="CHEBI:59789"/>
        <dbReference type="ChEBI" id="CHEBI:61961"/>
    </reaction>
</comment>
<evidence type="ECO:0000256" key="2">
    <source>
        <dbReference type="ARBA" id="ARBA00022490"/>
    </source>
</evidence>
<feature type="binding site" evidence="6">
    <location>
        <position position="187"/>
    </location>
    <ligand>
        <name>S-adenosyl-L-methionine</name>
        <dbReference type="ChEBI" id="CHEBI:59789"/>
    </ligand>
</feature>
<dbReference type="SUPFAM" id="SSF53335">
    <property type="entry name" value="S-adenosyl-L-methionine-dependent methyltransferases"/>
    <property type="match status" value="1"/>
</dbReference>
<keyword evidence="7" id="KW-0687">Ribonucleoprotein</keyword>
<comment type="similarity">
    <text evidence="1 6">Belongs to the methyltransferase superfamily. PrmA family.</text>
</comment>
<feature type="binding site" evidence="6">
    <location>
        <position position="144"/>
    </location>
    <ligand>
        <name>S-adenosyl-L-methionine</name>
        <dbReference type="ChEBI" id="CHEBI:59789"/>
    </ligand>
</feature>
<feature type="binding site" evidence="6">
    <location>
        <position position="165"/>
    </location>
    <ligand>
        <name>S-adenosyl-L-methionine</name>
        <dbReference type="ChEBI" id="CHEBI:59789"/>
    </ligand>
</feature>
<dbReference type="InterPro" id="IPR004498">
    <property type="entry name" value="Ribosomal_PrmA_MeTrfase"/>
</dbReference>
<dbReference type="GO" id="GO:0016279">
    <property type="term" value="F:protein-lysine N-methyltransferase activity"/>
    <property type="evidence" value="ECO:0007669"/>
    <property type="project" value="TreeGrafter"/>
</dbReference>
<protein>
    <recommendedName>
        <fullName evidence="6">Ribosomal protein L11 methyltransferase</fullName>
        <shortName evidence="6">L11 Mtase</shortName>
        <ecNumber evidence="6">2.1.1.-</ecNumber>
    </recommendedName>
</protein>
<feature type="binding site" evidence="6">
    <location>
        <position position="228"/>
    </location>
    <ligand>
        <name>S-adenosyl-L-methionine</name>
        <dbReference type="ChEBI" id="CHEBI:59789"/>
    </ligand>
</feature>
<evidence type="ECO:0000256" key="4">
    <source>
        <dbReference type="ARBA" id="ARBA00022679"/>
    </source>
</evidence>
<dbReference type="AlphaFoldDB" id="A0A917GL03"/>
<dbReference type="EC" id="2.1.1.-" evidence="6"/>
<evidence type="ECO:0000256" key="1">
    <source>
        <dbReference type="ARBA" id="ARBA00009741"/>
    </source>
</evidence>
<accession>A0A917GL03</accession>
<dbReference type="Pfam" id="PF06325">
    <property type="entry name" value="PrmA"/>
    <property type="match status" value="1"/>
</dbReference>
<reference evidence="7" key="1">
    <citation type="journal article" date="2014" name="Int. J. Syst. Evol. Microbiol.">
        <title>Complete genome sequence of Corynebacterium casei LMG S-19264T (=DSM 44701T), isolated from a smear-ripened cheese.</title>
        <authorList>
            <consortium name="US DOE Joint Genome Institute (JGI-PGF)"/>
            <person name="Walter F."/>
            <person name="Albersmeier A."/>
            <person name="Kalinowski J."/>
            <person name="Ruckert C."/>
        </authorList>
    </citation>
    <scope>NUCLEOTIDE SEQUENCE</scope>
    <source>
        <strain evidence="7">CGMCC 1.15425</strain>
    </source>
</reference>
<evidence type="ECO:0000313" key="7">
    <source>
        <dbReference type="EMBL" id="GGG49671.1"/>
    </source>
</evidence>
<dbReference type="PIRSF" id="PIRSF000401">
    <property type="entry name" value="RPL11_MTase"/>
    <property type="match status" value="1"/>
</dbReference>
<comment type="caution">
    <text evidence="7">The sequence shown here is derived from an EMBL/GenBank/DDBJ whole genome shotgun (WGS) entry which is preliminary data.</text>
</comment>
<evidence type="ECO:0000256" key="3">
    <source>
        <dbReference type="ARBA" id="ARBA00022603"/>
    </source>
</evidence>
<comment type="function">
    <text evidence="6">Methylates ribosomal protein L11.</text>
</comment>
<comment type="subcellular location">
    <subcellularLocation>
        <location evidence="6">Cytoplasm</location>
    </subcellularLocation>
</comment>
<dbReference type="InterPro" id="IPR029063">
    <property type="entry name" value="SAM-dependent_MTases_sf"/>
</dbReference>
<name>A0A917GL03_9GAMM</name>
<dbReference type="Gene3D" id="3.40.50.150">
    <property type="entry name" value="Vaccinia Virus protein VP39"/>
    <property type="match status" value="1"/>
</dbReference>
<dbReference type="PANTHER" id="PTHR43648:SF1">
    <property type="entry name" value="ELECTRON TRANSFER FLAVOPROTEIN BETA SUBUNIT LYSINE METHYLTRANSFERASE"/>
    <property type="match status" value="1"/>
</dbReference>
<keyword evidence="4 6" id="KW-0808">Transferase</keyword>
<dbReference type="RefSeq" id="WP_068812010.1">
    <property type="nucleotide sequence ID" value="NZ_BMIY01000002.1"/>
</dbReference>
<dbReference type="OrthoDB" id="9785995at2"/>
<keyword evidence="5 6" id="KW-0949">S-adenosyl-L-methionine</keyword>
<evidence type="ECO:0000256" key="5">
    <source>
        <dbReference type="ARBA" id="ARBA00022691"/>
    </source>
</evidence>
<dbReference type="CDD" id="cd02440">
    <property type="entry name" value="AdoMet_MTases"/>
    <property type="match status" value="1"/>
</dbReference>
<keyword evidence="2 6" id="KW-0963">Cytoplasm</keyword>
<dbReference type="NCBIfam" id="TIGR00406">
    <property type="entry name" value="prmA"/>
    <property type="match status" value="1"/>
</dbReference>
<sequence>MPWQQIKARITDTEAEHMEQLFQSLGAVSVSFLDAEDEAVFQLEPGATPLWQQTLLSALFEEDTPIDEILLTLKSASRLSDEDLVVETIEDQDWERAWMDEFKPMKFGERLWICPSWTSPPDESAVNVRLDPGLAFGSGTHPTTALCLEWLDGEPVSGKTVIDYGCGSGILAIAAALLGAKRIIGVDNDPQAVTATESNRQENGIDAAVLTAHLPGEAHEPADIVIANILSGPLVELEPILSSLTKPNGKLVLSGLLDEQSQALINAYADDFDMEPPVVRDGWARIVGTRRA</sequence>
<keyword evidence="8" id="KW-1185">Reference proteome</keyword>
<organism evidence="7 8">
    <name type="scientific">Pseudohongiella nitratireducens</name>
    <dbReference type="NCBI Taxonomy" id="1768907"/>
    <lineage>
        <taxon>Bacteria</taxon>
        <taxon>Pseudomonadati</taxon>
        <taxon>Pseudomonadota</taxon>
        <taxon>Gammaproteobacteria</taxon>
        <taxon>Pseudomonadales</taxon>
        <taxon>Pseudohongiellaceae</taxon>
        <taxon>Pseudohongiella</taxon>
    </lineage>
</organism>
<keyword evidence="7" id="KW-0689">Ribosomal protein</keyword>
<gene>
    <name evidence="6 7" type="primary">prmA</name>
    <name evidence="7" type="ORF">GCM10011403_03480</name>
</gene>
<keyword evidence="3 6" id="KW-0489">Methyltransferase</keyword>
<dbReference type="PANTHER" id="PTHR43648">
    <property type="entry name" value="ELECTRON TRANSFER FLAVOPROTEIN BETA SUBUNIT LYSINE METHYLTRANSFERASE"/>
    <property type="match status" value="1"/>
</dbReference>
<dbReference type="GO" id="GO:0005829">
    <property type="term" value="C:cytosol"/>
    <property type="evidence" value="ECO:0007669"/>
    <property type="project" value="TreeGrafter"/>
</dbReference>
<dbReference type="EMBL" id="BMIY01000002">
    <property type="protein sequence ID" value="GGG49671.1"/>
    <property type="molecule type" value="Genomic_DNA"/>
</dbReference>
<dbReference type="GO" id="GO:0032259">
    <property type="term" value="P:methylation"/>
    <property type="evidence" value="ECO:0007669"/>
    <property type="project" value="UniProtKB-KW"/>
</dbReference>
<dbReference type="GO" id="GO:0005840">
    <property type="term" value="C:ribosome"/>
    <property type="evidence" value="ECO:0007669"/>
    <property type="project" value="UniProtKB-KW"/>
</dbReference>
<evidence type="ECO:0000256" key="6">
    <source>
        <dbReference type="HAMAP-Rule" id="MF_00735"/>
    </source>
</evidence>
<dbReference type="InterPro" id="IPR050078">
    <property type="entry name" value="Ribosomal_L11_MeTrfase_PrmA"/>
</dbReference>
<dbReference type="Proteomes" id="UP000627715">
    <property type="component" value="Unassembled WGS sequence"/>
</dbReference>
<proteinExistence type="inferred from homology"/>
<evidence type="ECO:0000313" key="8">
    <source>
        <dbReference type="Proteomes" id="UP000627715"/>
    </source>
</evidence>
<reference evidence="7" key="2">
    <citation type="submission" date="2020-09" db="EMBL/GenBank/DDBJ databases">
        <authorList>
            <person name="Sun Q."/>
            <person name="Zhou Y."/>
        </authorList>
    </citation>
    <scope>NUCLEOTIDE SEQUENCE</scope>
    <source>
        <strain evidence="7">CGMCC 1.15425</strain>
    </source>
</reference>